<feature type="region of interest" description="Disordered" evidence="1">
    <location>
        <begin position="421"/>
        <end position="524"/>
    </location>
</feature>
<feature type="region of interest" description="Disordered" evidence="1">
    <location>
        <begin position="652"/>
        <end position="673"/>
    </location>
</feature>
<feature type="compositionally biased region" description="Basic residues" evidence="1">
    <location>
        <begin position="459"/>
        <end position="470"/>
    </location>
</feature>
<evidence type="ECO:0000313" key="2">
    <source>
        <dbReference type="EMBL" id="ODH42868.1"/>
    </source>
</evidence>
<dbReference type="AlphaFoldDB" id="A0A1D2JMF6"/>
<protein>
    <recommendedName>
        <fullName evidence="4">DNA (cytosine-5)-methyltransferase 1 replication foci domain-containing protein</fullName>
    </recommendedName>
</protein>
<evidence type="ECO:0000313" key="3">
    <source>
        <dbReference type="Proteomes" id="UP000242814"/>
    </source>
</evidence>
<feature type="compositionally biased region" description="Polar residues" evidence="1">
    <location>
        <begin position="664"/>
        <end position="673"/>
    </location>
</feature>
<dbReference type="VEuPathDB" id="FungiDB:PADG_05633"/>
<comment type="caution">
    <text evidence="2">The sequence shown here is derived from an EMBL/GenBank/DDBJ whole genome shotgun (WGS) entry which is preliminary data.</text>
</comment>
<dbReference type="Proteomes" id="UP000242814">
    <property type="component" value="Unassembled WGS sequence"/>
</dbReference>
<dbReference type="EMBL" id="LZYO01000025">
    <property type="protein sequence ID" value="ODH42868.1"/>
    <property type="molecule type" value="Genomic_DNA"/>
</dbReference>
<feature type="compositionally biased region" description="Acidic residues" evidence="1">
    <location>
        <begin position="493"/>
        <end position="504"/>
    </location>
</feature>
<accession>A0A1D2JMF6</accession>
<gene>
    <name evidence="2" type="ORF">ACO22_01139</name>
</gene>
<dbReference type="VEuPathDB" id="FungiDB:PABG_04972"/>
<feature type="region of interest" description="Disordered" evidence="1">
    <location>
        <begin position="311"/>
        <end position="333"/>
    </location>
</feature>
<organism evidence="2 3">
    <name type="scientific">Paracoccidioides brasiliensis</name>
    <dbReference type="NCBI Taxonomy" id="121759"/>
    <lineage>
        <taxon>Eukaryota</taxon>
        <taxon>Fungi</taxon>
        <taxon>Dikarya</taxon>
        <taxon>Ascomycota</taxon>
        <taxon>Pezizomycotina</taxon>
        <taxon>Eurotiomycetes</taxon>
        <taxon>Eurotiomycetidae</taxon>
        <taxon>Onygenales</taxon>
        <taxon>Ajellomycetaceae</taxon>
        <taxon>Paracoccidioides</taxon>
    </lineage>
</organism>
<sequence>MRGVADCRVEGIAILNSRPSFRAFESLKRKESRAVRQNTVKYAHHHQFTPCVPYYNRFISVSRSSSPLNACDLHQRQHQSSFPSHHGAYRDMTTRIENVLAARDSSLKDENDWEEFALTDVKVLVPGKARYANVLTASPENPVRVTGQLEIVEEEQEDLVLDDNYRNKRVLIDNVTHYAYGQHDDGEIGLWVAGSAGWFSIAPARGFKPMFNEMVEAIDLLYFLADKHQNNKRRGKKWNPKIDYLFDEYTKHTNGACEDAEDSAEVFYKHHEFLINQMVQGKENVDWASTPICAHLRELYPDVFEREEAIAQEARDESESDEEPEGSLDAPDVGREQANTVFEVILDMKESGLLSKRRLNVMTVAETLLKRYEMTSLNYALDLIRARAGFLIEMMDNAQTSKFDWSRKAIYRQLKELESSESLQDISATPLHPRAPMGDSASSPSGEESEEEDEFPLPKGRRRRVRKSLLRPKMSSVSAKGASKRNSQAVENTDSDSEEEELTLAEDTSSKTRGHRLVHDPLSAKVNESTRSVLSSSDVASTRKIPLQKIFDSIMATNHPANSNNENISHSSENLEPSNLPPDTWVCSVQGCGKIIYKAGSKRSKESILDHSLVHAEDTQTKLNLVFAEQRQNVNVSISHLINRIRDFGSHQESAGTSELEIGESSSPKRAKR</sequence>
<name>A0A1D2JMF6_PARBR</name>
<reference evidence="2 3" key="1">
    <citation type="submission" date="2016-06" db="EMBL/GenBank/DDBJ databases">
        <authorList>
            <person name="Kjaerup R.B."/>
            <person name="Dalgaard T.S."/>
            <person name="Juul-Madsen H.R."/>
        </authorList>
    </citation>
    <scope>NUCLEOTIDE SEQUENCE [LARGE SCALE GENOMIC DNA]</scope>
    <source>
        <strain evidence="2 3">Pb300</strain>
    </source>
</reference>
<evidence type="ECO:0000256" key="1">
    <source>
        <dbReference type="SAM" id="MobiDB-lite"/>
    </source>
</evidence>
<proteinExistence type="predicted"/>
<evidence type="ECO:0008006" key="4">
    <source>
        <dbReference type="Google" id="ProtNLM"/>
    </source>
</evidence>